<evidence type="ECO:0000313" key="3">
    <source>
        <dbReference type="Proteomes" id="UP001162480"/>
    </source>
</evidence>
<feature type="transmembrane region" description="Helical" evidence="1">
    <location>
        <begin position="46"/>
        <end position="67"/>
    </location>
</feature>
<evidence type="ECO:0000313" key="2">
    <source>
        <dbReference type="EMBL" id="CAI9730152.1"/>
    </source>
</evidence>
<keyword evidence="1" id="KW-0472">Membrane</keyword>
<sequence>MASNSVLGKNKSCDILPPISTLLMSRETRLFRQNKQSNKDMQDYRYLYIITFVFPLVRIQILVDRYLEFEQLFYSLRESLLACFTHFTQSRNQQTTYQLKVKQLTHRKL</sequence>
<keyword evidence="1" id="KW-0812">Transmembrane</keyword>
<dbReference type="EMBL" id="OX597824">
    <property type="protein sequence ID" value="CAI9730152.1"/>
    <property type="molecule type" value="Genomic_DNA"/>
</dbReference>
<organism evidence="2 3">
    <name type="scientific">Octopus vulgaris</name>
    <name type="common">Common octopus</name>
    <dbReference type="NCBI Taxonomy" id="6645"/>
    <lineage>
        <taxon>Eukaryota</taxon>
        <taxon>Metazoa</taxon>
        <taxon>Spiralia</taxon>
        <taxon>Lophotrochozoa</taxon>
        <taxon>Mollusca</taxon>
        <taxon>Cephalopoda</taxon>
        <taxon>Coleoidea</taxon>
        <taxon>Octopodiformes</taxon>
        <taxon>Octopoda</taxon>
        <taxon>Incirrata</taxon>
        <taxon>Octopodidae</taxon>
        <taxon>Octopus</taxon>
    </lineage>
</organism>
<dbReference type="AlphaFoldDB" id="A0AA36BAL4"/>
<keyword evidence="3" id="KW-1185">Reference proteome</keyword>
<proteinExistence type="predicted"/>
<protein>
    <submittedName>
        <fullName evidence="2">Uncharacterized protein</fullName>
    </submittedName>
</protein>
<gene>
    <name evidence="2" type="ORF">OCTVUL_1B025530</name>
</gene>
<accession>A0AA36BAL4</accession>
<evidence type="ECO:0000256" key="1">
    <source>
        <dbReference type="SAM" id="Phobius"/>
    </source>
</evidence>
<keyword evidence="1" id="KW-1133">Transmembrane helix</keyword>
<dbReference type="Proteomes" id="UP001162480">
    <property type="component" value="Chromosome 11"/>
</dbReference>
<reference evidence="2" key="1">
    <citation type="submission" date="2023-08" db="EMBL/GenBank/DDBJ databases">
        <authorList>
            <person name="Alioto T."/>
            <person name="Alioto T."/>
            <person name="Gomez Garrido J."/>
        </authorList>
    </citation>
    <scope>NUCLEOTIDE SEQUENCE</scope>
</reference>
<name>A0AA36BAL4_OCTVU</name>